<dbReference type="Proteomes" id="UP000584867">
    <property type="component" value="Unassembled WGS sequence"/>
</dbReference>
<evidence type="ECO:0000256" key="1">
    <source>
        <dbReference type="SAM" id="SignalP"/>
    </source>
</evidence>
<dbReference type="EMBL" id="JACHIO010000013">
    <property type="protein sequence ID" value="MBB5064941.1"/>
    <property type="molecule type" value="Genomic_DNA"/>
</dbReference>
<dbReference type="RefSeq" id="WP_184257249.1">
    <property type="nucleotide sequence ID" value="NZ_JACHIO010000013.1"/>
</dbReference>
<protein>
    <recommendedName>
        <fullName evidence="2">TonB C-terminal domain-containing protein</fullName>
    </recommendedName>
</protein>
<dbReference type="InterPro" id="IPR037682">
    <property type="entry name" value="TonB_C"/>
</dbReference>
<reference evidence="3 4" key="1">
    <citation type="submission" date="2020-08" db="EMBL/GenBank/DDBJ databases">
        <title>Genomic Encyclopedia of Type Strains, Phase IV (KMG-V): Genome sequencing to study the core and pangenomes of soil and plant-associated prokaryotes.</title>
        <authorList>
            <person name="Whitman W."/>
        </authorList>
    </citation>
    <scope>NUCLEOTIDE SEQUENCE [LARGE SCALE GENOMIC DNA]</scope>
    <source>
        <strain evidence="3 4">X5P3</strain>
    </source>
</reference>
<evidence type="ECO:0000313" key="4">
    <source>
        <dbReference type="Proteomes" id="UP000584867"/>
    </source>
</evidence>
<name>A0A7W7ZRR0_9BACT</name>
<organism evidence="3 4">
    <name type="scientific">Granulicella mallensis</name>
    <dbReference type="NCBI Taxonomy" id="940614"/>
    <lineage>
        <taxon>Bacteria</taxon>
        <taxon>Pseudomonadati</taxon>
        <taxon>Acidobacteriota</taxon>
        <taxon>Terriglobia</taxon>
        <taxon>Terriglobales</taxon>
        <taxon>Acidobacteriaceae</taxon>
        <taxon>Granulicella</taxon>
    </lineage>
</organism>
<keyword evidence="1" id="KW-0732">Signal</keyword>
<dbReference type="Gene3D" id="3.30.2420.10">
    <property type="entry name" value="TonB"/>
    <property type="match status" value="1"/>
</dbReference>
<sequence>MKLRLFLPLSGMLVLILSITSLFATAQEKVCSSMTFTEAAEPLYPPIALAAHVEGPVFLKVSFLSDGRPSEIAVVKGRDFLRSSALTYVRGWHANVDAPTRVCIVELDYRRQNEKKSLPRALRISSTHVLINAPQMLIEP</sequence>
<evidence type="ECO:0000313" key="3">
    <source>
        <dbReference type="EMBL" id="MBB5064941.1"/>
    </source>
</evidence>
<dbReference type="GO" id="GO:0055085">
    <property type="term" value="P:transmembrane transport"/>
    <property type="evidence" value="ECO:0007669"/>
    <property type="project" value="InterPro"/>
</dbReference>
<gene>
    <name evidence="3" type="ORF">HDF15_003303</name>
</gene>
<feature type="chain" id="PRO_5030762284" description="TonB C-terminal domain-containing protein" evidence="1">
    <location>
        <begin position="27"/>
        <end position="140"/>
    </location>
</feature>
<feature type="domain" description="TonB C-terminal" evidence="2">
    <location>
        <begin position="41"/>
        <end position="95"/>
    </location>
</feature>
<proteinExistence type="predicted"/>
<comment type="caution">
    <text evidence="3">The sequence shown here is derived from an EMBL/GenBank/DDBJ whole genome shotgun (WGS) entry which is preliminary data.</text>
</comment>
<feature type="signal peptide" evidence="1">
    <location>
        <begin position="1"/>
        <end position="26"/>
    </location>
</feature>
<evidence type="ECO:0000259" key="2">
    <source>
        <dbReference type="Pfam" id="PF03544"/>
    </source>
</evidence>
<dbReference type="SUPFAM" id="SSF74653">
    <property type="entry name" value="TolA/TonB C-terminal domain"/>
    <property type="match status" value="1"/>
</dbReference>
<dbReference type="Pfam" id="PF03544">
    <property type="entry name" value="TonB_C"/>
    <property type="match status" value="1"/>
</dbReference>
<dbReference type="AlphaFoldDB" id="A0A7W7ZRR0"/>
<accession>A0A7W7ZRR0</accession>